<feature type="region of interest" description="Disordered" evidence="1">
    <location>
        <begin position="1"/>
        <end position="33"/>
    </location>
</feature>
<accession>A0A8H6MGF0</accession>
<dbReference type="Proteomes" id="UP000521943">
    <property type="component" value="Unassembled WGS sequence"/>
</dbReference>
<protein>
    <recommendedName>
        <fullName evidence="4">F-box domain-containing protein</fullName>
    </recommendedName>
</protein>
<organism evidence="2 3">
    <name type="scientific">Ephemerocybe angulata</name>
    <dbReference type="NCBI Taxonomy" id="980116"/>
    <lineage>
        <taxon>Eukaryota</taxon>
        <taxon>Fungi</taxon>
        <taxon>Dikarya</taxon>
        <taxon>Basidiomycota</taxon>
        <taxon>Agaricomycotina</taxon>
        <taxon>Agaricomycetes</taxon>
        <taxon>Agaricomycetidae</taxon>
        <taxon>Agaricales</taxon>
        <taxon>Agaricineae</taxon>
        <taxon>Psathyrellaceae</taxon>
        <taxon>Ephemerocybe</taxon>
    </lineage>
</organism>
<keyword evidence="3" id="KW-1185">Reference proteome</keyword>
<sequence>MEGVGGNRLQISNEHTTTHQSEPTDTPGPVPWGIKSQLSISSGPFQETVTQVRTVESRQVGIWCSKSKPLALKHGSTRHPNPFDTCPDEILGEIFRSADNGPEMFETRCPVKRPYPFTPFYLSSVCRRWRLIAISIPALWAYICIDDSHWPHRVSNPKQKKKNVHTSPKGHKLQDFVEACLTRSGSHPLYMHWNFSSTAASSSLPLPPDHLLVSTLAKESHRWREMVFLSEGEASIFGAILKHEDFKGLPILHKICISEGELPRKFSLPGPGSQYFEAPSLSSVFLRSNIPSIAIIDHISLTHITYLHLSIRNPHRLHPVASIITDSSCLKYLHLSLDHSWIYTAPLQPDCTMDLPHLSRLSIVTNPRCLWHFLSHMHVPTLTHLHISEQEAWGPDPQSPNIADVDRFLDAVPSSLQALAVQCMDFSRIRRLIAATQPLRVNVNLADIVLGSRDEEEEDVSVYTFMEDVVSCTGYASRIEELAIFNQAKNYEGADIDDGFIGEILSSLHRAAERSPLFGDPRSLRINIYSHLPIPREAMEGFNSATLPECIDISLHGNWAATQVLEWTTQSPTPDPKEDLSDFF</sequence>
<gene>
    <name evidence="2" type="ORF">DFP72DRAFT_868905</name>
</gene>
<evidence type="ECO:0000313" key="2">
    <source>
        <dbReference type="EMBL" id="KAF6764676.1"/>
    </source>
</evidence>
<dbReference type="EMBL" id="JACGCI010000003">
    <property type="protein sequence ID" value="KAF6764676.1"/>
    <property type="molecule type" value="Genomic_DNA"/>
</dbReference>
<evidence type="ECO:0000256" key="1">
    <source>
        <dbReference type="SAM" id="MobiDB-lite"/>
    </source>
</evidence>
<name>A0A8H6MGF0_9AGAR</name>
<feature type="compositionally biased region" description="Polar residues" evidence="1">
    <location>
        <begin position="9"/>
        <end position="24"/>
    </location>
</feature>
<dbReference type="AlphaFoldDB" id="A0A8H6MGF0"/>
<proteinExistence type="predicted"/>
<reference evidence="2 3" key="1">
    <citation type="submission" date="2020-07" db="EMBL/GenBank/DDBJ databases">
        <title>Comparative genomics of pyrophilous fungi reveals a link between fire events and developmental genes.</title>
        <authorList>
            <consortium name="DOE Joint Genome Institute"/>
            <person name="Steindorff A.S."/>
            <person name="Carver A."/>
            <person name="Calhoun S."/>
            <person name="Stillman K."/>
            <person name="Liu H."/>
            <person name="Lipzen A."/>
            <person name="Pangilinan J."/>
            <person name="Labutti K."/>
            <person name="Bruns T.D."/>
            <person name="Grigoriev I.V."/>
        </authorList>
    </citation>
    <scope>NUCLEOTIDE SEQUENCE [LARGE SCALE GENOMIC DNA]</scope>
    <source>
        <strain evidence="2 3">CBS 144469</strain>
    </source>
</reference>
<evidence type="ECO:0000313" key="3">
    <source>
        <dbReference type="Proteomes" id="UP000521943"/>
    </source>
</evidence>
<comment type="caution">
    <text evidence="2">The sequence shown here is derived from an EMBL/GenBank/DDBJ whole genome shotgun (WGS) entry which is preliminary data.</text>
</comment>
<dbReference type="SUPFAM" id="SSF52058">
    <property type="entry name" value="L domain-like"/>
    <property type="match status" value="1"/>
</dbReference>
<dbReference type="OrthoDB" id="3365698at2759"/>
<evidence type="ECO:0008006" key="4">
    <source>
        <dbReference type="Google" id="ProtNLM"/>
    </source>
</evidence>